<reference evidence="2 3" key="1">
    <citation type="submission" date="2018-06" db="EMBL/GenBank/DDBJ databases">
        <title>Freshwater and sediment microbial communities from various areas in North America, analyzing microbe dynamics in response to fracking.</title>
        <authorList>
            <person name="Lamendella R."/>
        </authorList>
    </citation>
    <scope>NUCLEOTIDE SEQUENCE [LARGE SCALE GENOMIC DNA]</scope>
    <source>
        <strain evidence="2 3">14_TX</strain>
    </source>
</reference>
<dbReference type="EMBL" id="QNSF01000036">
    <property type="protein sequence ID" value="RBP85977.1"/>
    <property type="molecule type" value="Genomic_DNA"/>
</dbReference>
<accession>A0A366JGQ1</accession>
<keyword evidence="1" id="KW-1133">Transmembrane helix</keyword>
<comment type="caution">
    <text evidence="2">The sequence shown here is derived from an EMBL/GenBank/DDBJ whole genome shotgun (WGS) entry which is preliminary data.</text>
</comment>
<evidence type="ECO:0000313" key="2">
    <source>
        <dbReference type="EMBL" id="RBP85977.1"/>
    </source>
</evidence>
<keyword evidence="1" id="KW-0472">Membrane</keyword>
<dbReference type="OrthoDB" id="2966207at2"/>
<name>A0A366JGQ1_CYTFI</name>
<dbReference type="Proteomes" id="UP000252731">
    <property type="component" value="Unassembled WGS sequence"/>
</dbReference>
<dbReference type="RefSeq" id="WP_113885754.1">
    <property type="nucleotide sequence ID" value="NZ_QNSF01000036.1"/>
</dbReference>
<feature type="transmembrane region" description="Helical" evidence="1">
    <location>
        <begin position="93"/>
        <end position="114"/>
    </location>
</feature>
<organism evidence="2 3">
    <name type="scientific">Cytobacillus firmus</name>
    <name type="common">Bacillus firmus</name>
    <dbReference type="NCBI Taxonomy" id="1399"/>
    <lineage>
        <taxon>Bacteria</taxon>
        <taxon>Bacillati</taxon>
        <taxon>Bacillota</taxon>
        <taxon>Bacilli</taxon>
        <taxon>Bacillales</taxon>
        <taxon>Bacillaceae</taxon>
        <taxon>Cytobacillus</taxon>
    </lineage>
</organism>
<feature type="transmembrane region" description="Helical" evidence="1">
    <location>
        <begin position="12"/>
        <end position="34"/>
    </location>
</feature>
<keyword evidence="1" id="KW-0812">Transmembrane</keyword>
<sequence>MNPNRHYYILEIFLLRWGILSAPFFIFGLSLYMFNTDSVNLSLDIYFFYPKDLMINYAIRFLIFMIPATITIFTFVYKEKKEVSYSNIKTSNIIYWFLCTICLEILALFFSITTATEFPRIEDAPLIGQPYHHYQMSILFTMSAIFALFLYTYFLFVHMDIHYSIKTTFNKNVKLHKRLKYYFRNEKIKNHNISYNNLFESYNYMLESNFQLVISAISKKNLSNVQDDVKKLFALTKDFYLTFIDISSLENLIKLFKITDDDILHLRVLKALKETFSIEETNQEELKKSINYQEKLIEVYKSILYGYKLLIREASKNHISEIQKLAYIELSSLNPIKVFKFNINNLDDESFVLVNNYYQSLAECYHDALFEMIKEFSDEKSVEYSYLLNQITSSTEFFEALNLAESVDSEHQEIFYTSFVNKEISLIEALLVRAVEIDNIRFLTESTRLLLDLFYSHVKKPRDIQKAISKKLRKGNRIFDMYVSLSNSSKKNSQEPNGKYRQLIVSSIIRTILHALYKSIELNKYGCSGYIIKVSVSHITMKNYLQEIKDFIQIIIERENLIFNLDYYHYSFNSYSKIHCVQKMVLLLAFQFIYRYGNVHKNDLHDLVKIVFLENKNDLGYMLEKIDAASKSYGMISLSDDKTQKLIESIIQPAVKVN</sequence>
<feature type="transmembrane region" description="Helical" evidence="1">
    <location>
        <begin position="134"/>
        <end position="156"/>
    </location>
</feature>
<evidence type="ECO:0000313" key="3">
    <source>
        <dbReference type="Proteomes" id="UP000252731"/>
    </source>
</evidence>
<evidence type="ECO:0000256" key="1">
    <source>
        <dbReference type="SAM" id="Phobius"/>
    </source>
</evidence>
<dbReference type="AlphaFoldDB" id="A0A366JGQ1"/>
<gene>
    <name evidence="2" type="ORF">DFO70_1369</name>
</gene>
<proteinExistence type="predicted"/>
<keyword evidence="3" id="KW-1185">Reference proteome</keyword>
<protein>
    <submittedName>
        <fullName evidence="2">Uncharacterized protein</fullName>
    </submittedName>
</protein>
<feature type="transmembrane region" description="Helical" evidence="1">
    <location>
        <begin position="54"/>
        <end position="77"/>
    </location>
</feature>